<dbReference type="InterPro" id="IPR029054">
    <property type="entry name" value="dUTPase-like"/>
</dbReference>
<proteinExistence type="inferred from homology"/>
<organism evidence="9 10">
    <name type="scientific">Zingiber officinale</name>
    <name type="common">Ginger</name>
    <name type="synonym">Amomum zingiber</name>
    <dbReference type="NCBI Taxonomy" id="94328"/>
    <lineage>
        <taxon>Eukaryota</taxon>
        <taxon>Viridiplantae</taxon>
        <taxon>Streptophyta</taxon>
        <taxon>Embryophyta</taxon>
        <taxon>Tracheophyta</taxon>
        <taxon>Spermatophyta</taxon>
        <taxon>Magnoliopsida</taxon>
        <taxon>Liliopsida</taxon>
        <taxon>Zingiberales</taxon>
        <taxon>Zingiberaceae</taxon>
        <taxon>Zingiber</taxon>
    </lineage>
</organism>
<dbReference type="CDD" id="cd07557">
    <property type="entry name" value="trimeric_dUTPase"/>
    <property type="match status" value="1"/>
</dbReference>
<dbReference type="EC" id="3.6.1.23" evidence="3"/>
<evidence type="ECO:0000256" key="7">
    <source>
        <dbReference type="SAM" id="MobiDB-lite"/>
    </source>
</evidence>
<comment type="caution">
    <text evidence="9">The sequence shown here is derived from an EMBL/GenBank/DDBJ whole genome shotgun (WGS) entry which is preliminary data.</text>
</comment>
<feature type="coiled-coil region" evidence="6">
    <location>
        <begin position="19"/>
        <end position="46"/>
    </location>
</feature>
<dbReference type="Gene3D" id="2.70.40.10">
    <property type="match status" value="1"/>
</dbReference>
<comment type="pathway">
    <text evidence="1">Pyrimidine metabolism; dUMP biosynthesis; dUMP from dCTP (dUTP route): step 2/2.</text>
</comment>
<feature type="compositionally biased region" description="Basic and acidic residues" evidence="7">
    <location>
        <begin position="140"/>
        <end position="153"/>
    </location>
</feature>
<dbReference type="InterPro" id="IPR010746">
    <property type="entry name" value="CYMV_Orf1"/>
</dbReference>
<evidence type="ECO:0000313" key="9">
    <source>
        <dbReference type="EMBL" id="KAG6525578.1"/>
    </source>
</evidence>
<evidence type="ECO:0000256" key="4">
    <source>
        <dbReference type="ARBA" id="ARBA00022801"/>
    </source>
</evidence>
<keyword evidence="5" id="KW-0546">Nucleotide metabolism</keyword>
<dbReference type="InterPro" id="IPR036157">
    <property type="entry name" value="dUTPase-like_sf"/>
</dbReference>
<feature type="region of interest" description="Disordered" evidence="7">
    <location>
        <begin position="140"/>
        <end position="188"/>
    </location>
</feature>
<dbReference type="Proteomes" id="UP000734854">
    <property type="component" value="Unassembled WGS sequence"/>
</dbReference>
<dbReference type="Pfam" id="PF07028">
    <property type="entry name" value="DUF1319"/>
    <property type="match status" value="1"/>
</dbReference>
<gene>
    <name evidence="9" type="ORF">ZIOFF_015540</name>
</gene>
<keyword evidence="4" id="KW-0378">Hydrolase</keyword>
<dbReference type="SUPFAM" id="SSF51283">
    <property type="entry name" value="dUTPase-like"/>
    <property type="match status" value="1"/>
</dbReference>
<dbReference type="InterPro" id="IPR008181">
    <property type="entry name" value="dUTPase"/>
</dbReference>
<evidence type="ECO:0000313" key="10">
    <source>
        <dbReference type="Proteomes" id="UP000734854"/>
    </source>
</evidence>
<evidence type="ECO:0000256" key="1">
    <source>
        <dbReference type="ARBA" id="ARBA00005142"/>
    </source>
</evidence>
<dbReference type="PANTHER" id="PTHR11241">
    <property type="entry name" value="DEOXYURIDINE 5'-TRIPHOSPHATE NUCLEOTIDOHYDROLASE"/>
    <property type="match status" value="1"/>
</dbReference>
<dbReference type="InterPro" id="IPR033704">
    <property type="entry name" value="dUTPase_trimeric"/>
</dbReference>
<keyword evidence="10" id="KW-1185">Reference proteome</keyword>
<feature type="compositionally biased region" description="Basic and acidic residues" evidence="7">
    <location>
        <begin position="165"/>
        <end position="177"/>
    </location>
</feature>
<dbReference type="GO" id="GO:0046081">
    <property type="term" value="P:dUTP catabolic process"/>
    <property type="evidence" value="ECO:0007669"/>
    <property type="project" value="InterPro"/>
</dbReference>
<dbReference type="GO" id="GO:0006226">
    <property type="term" value="P:dUMP biosynthetic process"/>
    <property type="evidence" value="ECO:0007669"/>
    <property type="project" value="UniProtKB-UniPathway"/>
</dbReference>
<protein>
    <recommendedName>
        <fullName evidence="3">dUTP diphosphatase</fullName>
        <ecNumber evidence="3">3.6.1.23</ecNumber>
    </recommendedName>
</protein>
<comment type="similarity">
    <text evidence="2">Belongs to the dUTPase family.</text>
</comment>
<evidence type="ECO:0000256" key="5">
    <source>
        <dbReference type="ARBA" id="ARBA00023080"/>
    </source>
</evidence>
<dbReference type="GO" id="GO:0000287">
    <property type="term" value="F:magnesium ion binding"/>
    <property type="evidence" value="ECO:0007669"/>
    <property type="project" value="InterPro"/>
</dbReference>
<dbReference type="EMBL" id="JACMSC010000004">
    <property type="protein sequence ID" value="KAG6525578.1"/>
    <property type="molecule type" value="Genomic_DNA"/>
</dbReference>
<evidence type="ECO:0000256" key="2">
    <source>
        <dbReference type="ARBA" id="ARBA00006581"/>
    </source>
</evidence>
<evidence type="ECO:0000256" key="6">
    <source>
        <dbReference type="SAM" id="Coils"/>
    </source>
</evidence>
<dbReference type="AlphaFoldDB" id="A0A8J5HEE8"/>
<evidence type="ECO:0000256" key="3">
    <source>
        <dbReference type="ARBA" id="ARBA00012379"/>
    </source>
</evidence>
<accession>A0A8J5HEE8</accession>
<name>A0A8J5HEE8_ZINOF</name>
<dbReference type="UniPathway" id="UPA00610">
    <property type="reaction ID" value="UER00666"/>
</dbReference>
<keyword evidence="6" id="KW-0175">Coiled coil</keyword>
<dbReference type="PANTHER" id="PTHR11241:SF0">
    <property type="entry name" value="DEOXYURIDINE 5'-TRIPHOSPHATE NUCLEOTIDOHYDROLASE"/>
    <property type="match status" value="1"/>
</dbReference>
<dbReference type="GO" id="GO:0004170">
    <property type="term" value="F:dUTP diphosphatase activity"/>
    <property type="evidence" value="ECO:0007669"/>
    <property type="project" value="UniProtKB-EC"/>
</dbReference>
<evidence type="ECO:0000259" key="8">
    <source>
        <dbReference type="Pfam" id="PF00692"/>
    </source>
</evidence>
<dbReference type="Pfam" id="PF00692">
    <property type="entry name" value="dUTPase"/>
    <property type="match status" value="1"/>
</dbReference>
<sequence length="905" mass="102574">MSERWEEAIRSCKVHLRNFRVIQEQNQALEKELQKLEKDVQALTALQVNNKTLTQHEARSLLIEALKQPKLIEEKTLQLSASLEKKLHRVEQSLPPALGFIKPSEYSSTIASGAAIIKQNNLQLQLLTQISEGIKEIHDDLKGGQENDPRSQKENFWCSRTPSKSFDRINKNHEMTTKTRTTQEAPTTPLVEDQIREYRHNQRHLYNLQQVSRRMGQRIMGRTATQHTLEQQLNPQEQLRLSMRERVAIAPAEVLYHSRRDDANHRVYIHRSEEAILCTDNHQVDQTFIQEESFHQLQRSKMQYIHLGVLQVRLQILHRQEEGTLALVLFHDNQWQDDRSIIATMEVDLARGSQLIYVIPDIMMTIGDFFRNIHLTIATKGYETWKNGEANFLITRGLIGRLSITPNVAFAYEVNGVVDYLTSHGVIALPGRRYSARQLQGQNWVICPTNVVVPLQPNEVSSSNLLDGRLSISFSNYRAAPFIHDATYSRNDDEALSDEEELRLHTVAVLIEEGLLVKRLYPSAALPRRTTAGAAGYDLPLNRAQDIPANSRTLLTTGLSIKAAKGTYARITARSGAALKKGILIGAEVIDSDYREVYEVDDLNETARGHNAFGSTSGEPIGQLQQQLTTTWLKSLATSFIPDDQSSTESTPTKDMNPRTWYSTINMPMKSHDAHSTSKVPQWEDIVHILCPQEQDENASHRFPLYGTHAGDARPGPSVHRSMEYPIMENDEFLTTIFEESSTSEAEYLQDCLNSYFSNADEVSNPTSSPSNLHSLQQAIKQPSVSFPFRCQPASNTLRLLPSLKQATPSAQQGIIFKDNPIFFLFSKKRCKATMSPLTLLREAATWQPHEQSLPHQVATQPLPCRAVMWPLVKQPLPARERCDHLESGRARRSHIVAWWGSSHG</sequence>
<reference evidence="9 10" key="1">
    <citation type="submission" date="2020-08" db="EMBL/GenBank/DDBJ databases">
        <title>Plant Genome Project.</title>
        <authorList>
            <person name="Zhang R.-G."/>
        </authorList>
    </citation>
    <scope>NUCLEOTIDE SEQUENCE [LARGE SCALE GENOMIC DNA]</scope>
    <source>
        <tissue evidence="9">Rhizome</tissue>
    </source>
</reference>
<feature type="domain" description="dUTPase-like" evidence="8">
    <location>
        <begin position="524"/>
        <end position="600"/>
    </location>
</feature>